<keyword evidence="1" id="KW-1133">Transmembrane helix</keyword>
<dbReference type="KEGG" id="smav:CFF01_05115"/>
<keyword evidence="1" id="KW-0812">Transmembrane</keyword>
<accession>A0AAC9XMM7</accession>
<organism evidence="2 3">
    <name type="scientific">Shewanella marisflavi</name>
    <dbReference type="NCBI Taxonomy" id="260364"/>
    <lineage>
        <taxon>Bacteria</taxon>
        <taxon>Pseudomonadati</taxon>
        <taxon>Pseudomonadota</taxon>
        <taxon>Gammaproteobacteria</taxon>
        <taxon>Alteromonadales</taxon>
        <taxon>Shewanellaceae</taxon>
        <taxon>Shewanella</taxon>
    </lineage>
</organism>
<gene>
    <name evidence="2" type="ORF">CFF01_05115</name>
</gene>
<protein>
    <submittedName>
        <fullName evidence="2">Uncharacterized protein</fullName>
    </submittedName>
</protein>
<feature type="transmembrane region" description="Helical" evidence="1">
    <location>
        <begin position="21"/>
        <end position="49"/>
    </location>
</feature>
<dbReference type="RefSeq" id="WP_088904086.1">
    <property type="nucleotide sequence ID" value="NZ_CP022272.1"/>
</dbReference>
<evidence type="ECO:0000313" key="2">
    <source>
        <dbReference type="EMBL" id="ASJ96010.1"/>
    </source>
</evidence>
<dbReference type="EMBL" id="CP022272">
    <property type="protein sequence ID" value="ASJ96010.1"/>
    <property type="molecule type" value="Genomic_DNA"/>
</dbReference>
<name>A0AAC9XMM7_9GAMM</name>
<reference evidence="2 3" key="1">
    <citation type="submission" date="2017-06" db="EMBL/GenBank/DDBJ databases">
        <title>Complete genome sequence of Shewanella marisflavi EP1 associated with anaerobic 2,4-dinitrotoluene reduction and salt tolerance.</title>
        <authorList>
            <person name="Huang J."/>
        </authorList>
    </citation>
    <scope>NUCLEOTIDE SEQUENCE [LARGE SCALE GENOMIC DNA]</scope>
    <source>
        <strain evidence="2 3">EP1</strain>
    </source>
</reference>
<evidence type="ECO:0000256" key="1">
    <source>
        <dbReference type="SAM" id="Phobius"/>
    </source>
</evidence>
<evidence type="ECO:0000313" key="3">
    <source>
        <dbReference type="Proteomes" id="UP000198233"/>
    </source>
</evidence>
<proteinExistence type="predicted"/>
<dbReference type="AlphaFoldDB" id="A0AAC9XMM7"/>
<keyword evidence="1" id="KW-0472">Membrane</keyword>
<sequence>MNFLKQLIMKPLEGYLDLTAWLIFAWLYFQIVLSATAIFCMLSVFGFYLFDFETALNICYGTAGVGAIAGVVWAERVRKTLGIITFHAYLLSTPEIEGWRDKHGNVIRKWNKQGSHKGVLFE</sequence>
<feature type="transmembrane region" description="Helical" evidence="1">
    <location>
        <begin position="55"/>
        <end position="74"/>
    </location>
</feature>
<dbReference type="Proteomes" id="UP000198233">
    <property type="component" value="Chromosome"/>
</dbReference>